<evidence type="ECO:0000313" key="4">
    <source>
        <dbReference type="Proteomes" id="UP000218387"/>
    </source>
</evidence>
<gene>
    <name evidence="3" type="ORF">CPZ25_015340</name>
</gene>
<dbReference type="KEGG" id="emt:CPZ25_015340"/>
<dbReference type="RefSeq" id="WP_058695933.1">
    <property type="nucleotide sequence ID" value="NZ_CABJDW020000010.1"/>
</dbReference>
<proteinExistence type="inferred from homology"/>
<keyword evidence="4" id="KW-1185">Reference proteome</keyword>
<organism evidence="3 4">
    <name type="scientific">Eubacterium maltosivorans</name>
    <dbReference type="NCBI Taxonomy" id="2041044"/>
    <lineage>
        <taxon>Bacteria</taxon>
        <taxon>Bacillati</taxon>
        <taxon>Bacillota</taxon>
        <taxon>Clostridia</taxon>
        <taxon>Eubacteriales</taxon>
        <taxon>Eubacteriaceae</taxon>
        <taxon>Eubacterium</taxon>
    </lineage>
</organism>
<feature type="region of interest" description="Disordered" evidence="2">
    <location>
        <begin position="1"/>
        <end position="28"/>
    </location>
</feature>
<dbReference type="PANTHER" id="PTHR34297:SF3">
    <property type="entry name" value="ALKALINE SHOCK PROTEIN 23"/>
    <property type="match status" value="1"/>
</dbReference>
<feature type="compositionally biased region" description="Gly residues" evidence="2">
    <location>
        <begin position="161"/>
        <end position="172"/>
    </location>
</feature>
<name>A0A4P9CAY8_EUBML</name>
<dbReference type="InterPro" id="IPR005531">
    <property type="entry name" value="Asp23"/>
</dbReference>
<dbReference type="EMBL" id="CP029487">
    <property type="protein sequence ID" value="QCT72643.1"/>
    <property type="molecule type" value="Genomic_DNA"/>
</dbReference>
<evidence type="ECO:0000256" key="1">
    <source>
        <dbReference type="ARBA" id="ARBA00005721"/>
    </source>
</evidence>
<sequence>MAAEATMHTMNNNQQKGGNTQQQNMQQKTSLTYDDKVVKKIAGLVAQDVPGILAMSGGLISNITEKITDNENVTKGIGAEVGKKQVALDLDVICEYNRNIPQIFKDTIDKVTKTVKDMTGLDVIEINMHVDDVMTKKEYEEQQNNNNNNSRVDNDNNNNGGFMGMGGNSRVQ</sequence>
<feature type="compositionally biased region" description="Low complexity" evidence="2">
    <location>
        <begin position="9"/>
        <end position="28"/>
    </location>
</feature>
<dbReference type="PANTHER" id="PTHR34297">
    <property type="entry name" value="HYPOTHETICAL CYTOSOLIC PROTEIN-RELATED"/>
    <property type="match status" value="1"/>
</dbReference>
<dbReference type="AlphaFoldDB" id="A0A4P9CAY8"/>
<evidence type="ECO:0000313" key="3">
    <source>
        <dbReference type="EMBL" id="QCT72643.1"/>
    </source>
</evidence>
<comment type="similarity">
    <text evidence="1">Belongs to the asp23 family.</text>
</comment>
<feature type="compositionally biased region" description="Low complexity" evidence="2">
    <location>
        <begin position="144"/>
        <end position="160"/>
    </location>
</feature>
<protein>
    <submittedName>
        <fullName evidence="3">Asp23/Gls24 family envelope stress response protein</fullName>
    </submittedName>
</protein>
<feature type="region of interest" description="Disordered" evidence="2">
    <location>
        <begin position="139"/>
        <end position="172"/>
    </location>
</feature>
<reference evidence="3 4" key="1">
    <citation type="submission" date="2018-05" db="EMBL/GenBank/DDBJ databases">
        <title>Genome comparison of Eubacterium sp.</title>
        <authorList>
            <person name="Feng Y."/>
            <person name="Sanchez-Andrea I."/>
            <person name="Stams A.J.M."/>
            <person name="De Vos W.M."/>
        </authorList>
    </citation>
    <scope>NUCLEOTIDE SEQUENCE [LARGE SCALE GENOMIC DNA]</scope>
    <source>
        <strain evidence="3 4">YI</strain>
    </source>
</reference>
<evidence type="ECO:0000256" key="2">
    <source>
        <dbReference type="SAM" id="MobiDB-lite"/>
    </source>
</evidence>
<dbReference type="Pfam" id="PF03780">
    <property type="entry name" value="Asp23"/>
    <property type="match status" value="1"/>
</dbReference>
<dbReference type="Proteomes" id="UP000218387">
    <property type="component" value="Chromosome"/>
</dbReference>
<accession>A0A4P9CAY8</accession>